<feature type="transmembrane region" description="Helical" evidence="1">
    <location>
        <begin position="140"/>
        <end position="162"/>
    </location>
</feature>
<gene>
    <name evidence="3" type="ORF">FK531_14555</name>
</gene>
<dbReference type="RefSeq" id="WP_142100508.1">
    <property type="nucleotide sequence ID" value="NZ_VIGH01000006.1"/>
</dbReference>
<sequence>MSIRDVLGRAESVTALDPVSDALRTRVLRGLDDRPAAGLLRGSWLGHPVHPAMVAVPLGAWTSSLVLDIVFRDHLAARRMIGFGLIAVPPALATGWADWSLRDAPQRRAGLIHAAGNTVAVVLMLASYRRRKAAPGFRASALSVLGLGAAGAAGALGGHIAFSADASATVPQAAVRDDVDVG</sequence>
<feature type="domain" description="DUF2231" evidence="2">
    <location>
        <begin position="46"/>
        <end position="163"/>
    </location>
</feature>
<keyword evidence="1" id="KW-0812">Transmembrane</keyword>
<accession>A0A541B7L2</accession>
<organism evidence="3 4">
    <name type="scientific">Rhodococcus spelaei</name>
    <dbReference type="NCBI Taxonomy" id="2546320"/>
    <lineage>
        <taxon>Bacteria</taxon>
        <taxon>Bacillati</taxon>
        <taxon>Actinomycetota</taxon>
        <taxon>Actinomycetes</taxon>
        <taxon>Mycobacteriales</taxon>
        <taxon>Nocardiaceae</taxon>
        <taxon>Rhodococcus</taxon>
    </lineage>
</organism>
<feature type="transmembrane region" description="Helical" evidence="1">
    <location>
        <begin position="80"/>
        <end position="97"/>
    </location>
</feature>
<dbReference type="InterPro" id="IPR019251">
    <property type="entry name" value="DUF2231_TM"/>
</dbReference>
<feature type="transmembrane region" description="Helical" evidence="1">
    <location>
        <begin position="109"/>
        <end position="128"/>
    </location>
</feature>
<dbReference type="Pfam" id="PF09990">
    <property type="entry name" value="DUF2231"/>
    <property type="match status" value="1"/>
</dbReference>
<keyword evidence="1" id="KW-1133">Transmembrane helix</keyword>
<keyword evidence="1" id="KW-0472">Membrane</keyword>
<evidence type="ECO:0000313" key="3">
    <source>
        <dbReference type="EMBL" id="TQF68316.1"/>
    </source>
</evidence>
<comment type="caution">
    <text evidence="3">The sequence shown here is derived from an EMBL/GenBank/DDBJ whole genome shotgun (WGS) entry which is preliminary data.</text>
</comment>
<evidence type="ECO:0000313" key="4">
    <source>
        <dbReference type="Proteomes" id="UP000316256"/>
    </source>
</evidence>
<evidence type="ECO:0000259" key="2">
    <source>
        <dbReference type="Pfam" id="PF09990"/>
    </source>
</evidence>
<protein>
    <recommendedName>
        <fullName evidence="2">DUF2231 domain-containing protein</fullName>
    </recommendedName>
</protein>
<proteinExistence type="predicted"/>
<name>A0A541B7L2_9NOCA</name>
<dbReference type="OrthoDB" id="147178at2"/>
<evidence type="ECO:0000256" key="1">
    <source>
        <dbReference type="SAM" id="Phobius"/>
    </source>
</evidence>
<dbReference type="AlphaFoldDB" id="A0A541B7L2"/>
<dbReference type="EMBL" id="VIGH01000006">
    <property type="protein sequence ID" value="TQF68316.1"/>
    <property type="molecule type" value="Genomic_DNA"/>
</dbReference>
<dbReference type="Proteomes" id="UP000316256">
    <property type="component" value="Unassembled WGS sequence"/>
</dbReference>
<reference evidence="3 4" key="1">
    <citation type="submission" date="2019-06" db="EMBL/GenBank/DDBJ databases">
        <title>Rhodococcus spaelei sp. nov., isolated from a cave.</title>
        <authorList>
            <person name="Lee S.D."/>
        </authorList>
    </citation>
    <scope>NUCLEOTIDE SEQUENCE [LARGE SCALE GENOMIC DNA]</scope>
    <source>
        <strain evidence="3 4">C9-5</strain>
    </source>
</reference>
<keyword evidence="4" id="KW-1185">Reference proteome</keyword>